<keyword evidence="4" id="KW-0663">Pyridoxal phosphate</keyword>
<evidence type="ECO:0000259" key="6">
    <source>
        <dbReference type="Pfam" id="PF01276"/>
    </source>
</evidence>
<evidence type="ECO:0000256" key="3">
    <source>
        <dbReference type="ARBA" id="ARBA00022793"/>
    </source>
</evidence>
<evidence type="ECO:0000256" key="2">
    <source>
        <dbReference type="ARBA" id="ARBA00010671"/>
    </source>
</evidence>
<evidence type="ECO:0000313" key="9">
    <source>
        <dbReference type="Proteomes" id="UP000053354"/>
    </source>
</evidence>
<dbReference type="EMBL" id="CP016540">
    <property type="protein sequence ID" value="ANU26881.1"/>
    <property type="molecule type" value="Genomic_DNA"/>
</dbReference>
<dbReference type="GO" id="GO:0016831">
    <property type="term" value="F:carboxy-lyase activity"/>
    <property type="evidence" value="ECO:0007669"/>
    <property type="project" value="UniProtKB-KW"/>
</dbReference>
<evidence type="ECO:0000256" key="1">
    <source>
        <dbReference type="ARBA" id="ARBA00001933"/>
    </source>
</evidence>
<accession>A0A1B1S109</accession>
<evidence type="ECO:0000256" key="4">
    <source>
        <dbReference type="ARBA" id="ARBA00022898"/>
    </source>
</evidence>
<name>A0A1B1S109_9BACL</name>
<dbReference type="PANTHER" id="PTHR43277:SF3">
    <property type="entry name" value="DECARBOXYLASE, PUTATIVE-RELATED"/>
    <property type="match status" value="1"/>
</dbReference>
<dbReference type="InterPro" id="IPR015421">
    <property type="entry name" value="PyrdxlP-dep_Trfase_major"/>
</dbReference>
<dbReference type="SUPFAM" id="SSF53383">
    <property type="entry name" value="PLP-dependent transferases"/>
    <property type="match status" value="1"/>
</dbReference>
<proteinExistence type="inferred from homology"/>
<gene>
    <name evidence="8" type="ORF">I858_007685</name>
</gene>
<keyword evidence="5" id="KW-0456">Lyase</keyword>
<sequence>MTQRRPIVDALIRFQKRQPFSFHVPGHKHGVLSGLPEEIQSALSYDLTELTGLDDLHYPEEIIQDAQYLLAQAYNTKQSFFLVNGSTVGNLAMIYAACREGDKVVVQRNSHKSIFHALELARVQPVYVSPQWHEESMTAALASLKTIEAAITAYPEVRAVILTYPNYYGIASEELAAIIALCHKQDIPVLIDEAHGAHFQIGEPFPVSALSLGADVVVQSAHKTLPAMTMGSFLHVGSDRVSVKRIQKYLRMFQSSSPSYLILASLDDARAHLQNFSLPDIRSFNEKRERFLNSLRMIPQLLVIESDDPLKVILRVTHHSGYQFKQKLEQVGIEVELADLFQVLLILPLLKQWHAYPFAEIRSRLKEAVAMLQAESRQKTQIEIPILQDVTIPALSFEEIELADQEWVSYTQIIGRIAAGMVIPYPPGIPLIVPGEKWTLSKVEELMNHLAANAQIQGDHRLASKQLSVLQETQQSPNKS</sequence>
<keyword evidence="3" id="KW-0210">Decarboxylase</keyword>
<protein>
    <submittedName>
        <fullName evidence="8">Lysine decarboxylase</fullName>
    </submittedName>
</protein>
<dbReference type="InterPro" id="IPR036633">
    <property type="entry name" value="Prn/Lys/Arg_de-COase_C_sf"/>
</dbReference>
<dbReference type="AlphaFoldDB" id="A0A1B1S109"/>
<dbReference type="RefSeq" id="WP_049695088.1">
    <property type="nucleotide sequence ID" value="NZ_CP016540.2"/>
</dbReference>
<dbReference type="OrthoDB" id="9815233at2"/>
<dbReference type="Pfam" id="PF03711">
    <property type="entry name" value="OKR_DC_1_C"/>
    <property type="match status" value="1"/>
</dbReference>
<dbReference type="InterPro" id="IPR052357">
    <property type="entry name" value="Orn_Lys_Arg_decarboxylase-I"/>
</dbReference>
<dbReference type="KEGG" id="pll:I858_007685"/>
<dbReference type="Gene3D" id="3.90.100.10">
    <property type="entry name" value="Orn/Lys/Arg decarboxylase, C-terminal domain"/>
    <property type="match status" value="1"/>
</dbReference>
<dbReference type="PANTHER" id="PTHR43277">
    <property type="entry name" value="ARGININE DECARBOXYLASE"/>
    <property type="match status" value="1"/>
</dbReference>
<feature type="domain" description="Orn/Lys/Arg decarboxylase C-terminal" evidence="7">
    <location>
        <begin position="363"/>
        <end position="451"/>
    </location>
</feature>
<dbReference type="InterPro" id="IPR008286">
    <property type="entry name" value="Prn/Lys/Arg_de-COase_C"/>
</dbReference>
<dbReference type="InterPro" id="IPR015424">
    <property type="entry name" value="PyrdxlP-dep_Trfase"/>
</dbReference>
<feature type="domain" description="Orn/Lys/Arg decarboxylases family 1 pyridoxal-P attachment site" evidence="6">
    <location>
        <begin position="6"/>
        <end position="275"/>
    </location>
</feature>
<dbReference type="Pfam" id="PF01276">
    <property type="entry name" value="OKR_DC_1"/>
    <property type="match status" value="1"/>
</dbReference>
<comment type="cofactor">
    <cofactor evidence="1">
        <name>pyridoxal 5'-phosphate</name>
        <dbReference type="ChEBI" id="CHEBI:597326"/>
    </cofactor>
</comment>
<evidence type="ECO:0000256" key="5">
    <source>
        <dbReference type="ARBA" id="ARBA00023239"/>
    </source>
</evidence>
<organism evidence="8 9">
    <name type="scientific">Planococcus versutus</name>
    <dbReference type="NCBI Taxonomy" id="1302659"/>
    <lineage>
        <taxon>Bacteria</taxon>
        <taxon>Bacillati</taxon>
        <taxon>Bacillota</taxon>
        <taxon>Bacilli</taxon>
        <taxon>Bacillales</taxon>
        <taxon>Caryophanaceae</taxon>
        <taxon>Planococcus</taxon>
    </lineage>
</organism>
<evidence type="ECO:0000313" key="8">
    <source>
        <dbReference type="EMBL" id="ANU26881.1"/>
    </source>
</evidence>
<dbReference type="SUPFAM" id="SSF55904">
    <property type="entry name" value="Ornithine decarboxylase C-terminal domain"/>
    <property type="match status" value="1"/>
</dbReference>
<reference evidence="8" key="1">
    <citation type="submission" date="2016-10" db="EMBL/GenBank/DDBJ databases">
        <authorList>
            <person name="See-Too W.S."/>
        </authorList>
    </citation>
    <scope>NUCLEOTIDE SEQUENCE</scope>
    <source>
        <strain evidence="8">L10.15</strain>
    </source>
</reference>
<comment type="similarity">
    <text evidence="2">Belongs to the Orn/Lys/Arg decarboxylase class-I family.</text>
</comment>
<evidence type="ECO:0000259" key="7">
    <source>
        <dbReference type="Pfam" id="PF03711"/>
    </source>
</evidence>
<dbReference type="Proteomes" id="UP000053354">
    <property type="component" value="Chromosome"/>
</dbReference>
<dbReference type="Gene3D" id="3.40.640.10">
    <property type="entry name" value="Type I PLP-dependent aspartate aminotransferase-like (Major domain)"/>
    <property type="match status" value="1"/>
</dbReference>
<dbReference type="InterPro" id="IPR000310">
    <property type="entry name" value="Orn/Lys/Arg_deCO2ase_major_dom"/>
</dbReference>
<keyword evidence="9" id="KW-1185">Reference proteome</keyword>